<keyword evidence="3" id="KW-1185">Reference proteome</keyword>
<sequence>MHLLKSGVAVLALTAFAVVPAQACSWNKTAKAEDKMTVAQTDSIPQIDADVAIATNDLSDDALTEQIVLPEDTPAE</sequence>
<evidence type="ECO:0000313" key="2">
    <source>
        <dbReference type="EMBL" id="MCK7613405.1"/>
    </source>
</evidence>
<evidence type="ECO:0000256" key="1">
    <source>
        <dbReference type="SAM" id="SignalP"/>
    </source>
</evidence>
<protein>
    <submittedName>
        <fullName evidence="2">Uncharacterized protein</fullName>
    </submittedName>
</protein>
<dbReference type="Proteomes" id="UP001431221">
    <property type="component" value="Unassembled WGS sequence"/>
</dbReference>
<dbReference type="EMBL" id="JALNMJ010000009">
    <property type="protein sequence ID" value="MCK7613405.1"/>
    <property type="molecule type" value="Genomic_DNA"/>
</dbReference>
<evidence type="ECO:0000313" key="3">
    <source>
        <dbReference type="Proteomes" id="UP001431221"/>
    </source>
</evidence>
<accession>A0ABT0GX74</accession>
<proteinExistence type="predicted"/>
<feature type="chain" id="PRO_5046899887" evidence="1">
    <location>
        <begin position="24"/>
        <end position="76"/>
    </location>
</feature>
<reference evidence="2" key="1">
    <citation type="submission" date="2022-04" db="EMBL/GenBank/DDBJ databases">
        <title>Roseibium sp. CAU 1639 isolated from mud.</title>
        <authorList>
            <person name="Kim W."/>
        </authorList>
    </citation>
    <scope>NUCLEOTIDE SEQUENCE</scope>
    <source>
        <strain evidence="2">CAU 1639</strain>
    </source>
</reference>
<feature type="signal peptide" evidence="1">
    <location>
        <begin position="1"/>
        <end position="23"/>
    </location>
</feature>
<name>A0ABT0GX74_9HYPH</name>
<organism evidence="2 3">
    <name type="scientific">Roseibium sediminicola</name>
    <dbReference type="NCBI Taxonomy" id="2933272"/>
    <lineage>
        <taxon>Bacteria</taxon>
        <taxon>Pseudomonadati</taxon>
        <taxon>Pseudomonadota</taxon>
        <taxon>Alphaproteobacteria</taxon>
        <taxon>Hyphomicrobiales</taxon>
        <taxon>Stappiaceae</taxon>
        <taxon>Roseibium</taxon>
    </lineage>
</organism>
<keyword evidence="1" id="KW-0732">Signal</keyword>
<comment type="caution">
    <text evidence="2">The sequence shown here is derived from an EMBL/GenBank/DDBJ whole genome shotgun (WGS) entry which is preliminary data.</text>
</comment>
<gene>
    <name evidence="2" type="ORF">M0H32_14615</name>
</gene>
<dbReference type="RefSeq" id="WP_248155232.1">
    <property type="nucleotide sequence ID" value="NZ_JALNMJ010000009.1"/>
</dbReference>